<name>A0ABU9BQC0_9BURK</name>
<dbReference type="EMBL" id="JBBUTG010000007">
    <property type="protein sequence ID" value="MEK8031981.1"/>
    <property type="molecule type" value="Genomic_DNA"/>
</dbReference>
<protein>
    <recommendedName>
        <fullName evidence="3">DNA gyrase inhibitor YacG</fullName>
    </recommendedName>
</protein>
<dbReference type="SUPFAM" id="SSF57716">
    <property type="entry name" value="Glucocorticoid receptor-like (DNA-binding domain)"/>
    <property type="match status" value="1"/>
</dbReference>
<feature type="binding site" evidence="3">
    <location>
        <position position="18"/>
    </location>
    <ligand>
        <name>Zn(2+)</name>
        <dbReference type="ChEBI" id="CHEBI:29105"/>
    </ligand>
</feature>
<evidence type="ECO:0000256" key="2">
    <source>
        <dbReference type="ARBA" id="ARBA00022833"/>
    </source>
</evidence>
<gene>
    <name evidence="3" type="primary">yacG</name>
    <name evidence="4" type="ORF">AACH06_14230</name>
</gene>
<evidence type="ECO:0000256" key="1">
    <source>
        <dbReference type="ARBA" id="ARBA00022723"/>
    </source>
</evidence>
<dbReference type="RefSeq" id="WP_341426385.1">
    <property type="nucleotide sequence ID" value="NZ_JBBUTG010000007.1"/>
</dbReference>
<comment type="caution">
    <text evidence="4">The sequence shown here is derived from an EMBL/GenBank/DDBJ whole genome shotgun (WGS) entry which is preliminary data.</text>
</comment>
<dbReference type="Gene3D" id="3.30.50.10">
    <property type="entry name" value="Erythroid Transcription Factor GATA-1, subunit A"/>
    <property type="match status" value="1"/>
</dbReference>
<dbReference type="InterPro" id="IPR013088">
    <property type="entry name" value="Znf_NHR/GATA"/>
</dbReference>
<comment type="cofactor">
    <cofactor evidence="3">
        <name>Zn(2+)</name>
        <dbReference type="ChEBI" id="CHEBI:29105"/>
    </cofactor>
    <text evidence="3">Binds 1 zinc ion.</text>
</comment>
<evidence type="ECO:0000313" key="4">
    <source>
        <dbReference type="EMBL" id="MEK8031981.1"/>
    </source>
</evidence>
<keyword evidence="1 3" id="KW-0479">Metal-binding</keyword>
<feature type="binding site" evidence="3">
    <location>
        <position position="37"/>
    </location>
    <ligand>
        <name>Zn(2+)</name>
        <dbReference type="ChEBI" id="CHEBI:29105"/>
    </ligand>
</feature>
<feature type="binding site" evidence="3">
    <location>
        <position position="41"/>
    </location>
    <ligand>
        <name>Zn(2+)</name>
        <dbReference type="ChEBI" id="CHEBI:29105"/>
    </ligand>
</feature>
<keyword evidence="2 3" id="KW-0862">Zinc</keyword>
<dbReference type="PANTHER" id="PTHR36150:SF1">
    <property type="entry name" value="DNA GYRASE INHIBITOR YACG"/>
    <property type="match status" value="1"/>
</dbReference>
<reference evidence="4 5" key="1">
    <citation type="submission" date="2024-04" db="EMBL/GenBank/DDBJ databases">
        <title>Novel species of the genus Ideonella isolated from streams.</title>
        <authorList>
            <person name="Lu H."/>
        </authorList>
    </citation>
    <scope>NUCLEOTIDE SEQUENCE [LARGE SCALE GENOMIC DNA]</scope>
    <source>
        <strain evidence="4 5">DXS29W</strain>
    </source>
</reference>
<organism evidence="4 5">
    <name type="scientific">Ideonella lacteola</name>
    <dbReference type="NCBI Taxonomy" id="2984193"/>
    <lineage>
        <taxon>Bacteria</taxon>
        <taxon>Pseudomonadati</taxon>
        <taxon>Pseudomonadota</taxon>
        <taxon>Betaproteobacteria</taxon>
        <taxon>Burkholderiales</taxon>
        <taxon>Sphaerotilaceae</taxon>
        <taxon>Ideonella</taxon>
    </lineage>
</organism>
<dbReference type="Proteomes" id="UP001371218">
    <property type="component" value="Unassembled WGS sequence"/>
</dbReference>
<evidence type="ECO:0000256" key="3">
    <source>
        <dbReference type="HAMAP-Rule" id="MF_00649"/>
    </source>
</evidence>
<dbReference type="Pfam" id="PF03884">
    <property type="entry name" value="YacG"/>
    <property type="match status" value="1"/>
</dbReference>
<comment type="similarity">
    <text evidence="3">Belongs to the DNA gyrase inhibitor YacG family.</text>
</comment>
<comment type="subunit">
    <text evidence="3">Interacts with GyrB.</text>
</comment>
<dbReference type="PANTHER" id="PTHR36150">
    <property type="entry name" value="DNA GYRASE INHIBITOR YACG"/>
    <property type="match status" value="1"/>
</dbReference>
<dbReference type="HAMAP" id="MF_00649">
    <property type="entry name" value="DNA_gyrase_inhibitor_YacG"/>
    <property type="match status" value="1"/>
</dbReference>
<keyword evidence="5" id="KW-1185">Reference proteome</keyword>
<comment type="function">
    <text evidence="3">Inhibits all the catalytic activities of DNA gyrase by preventing its interaction with DNA. Acts by binding directly to the C-terminal domain of GyrB, which probably disrupts DNA binding by the gyrase.</text>
</comment>
<dbReference type="InterPro" id="IPR005584">
    <property type="entry name" value="DNA_gyrase_inhibitor_YacG"/>
</dbReference>
<accession>A0ABU9BQC0</accession>
<feature type="binding site" evidence="3">
    <location>
        <position position="21"/>
    </location>
    <ligand>
        <name>Zn(2+)</name>
        <dbReference type="ChEBI" id="CHEBI:29105"/>
    </ligand>
</feature>
<sequence>MTSPSNLTDAPPRRMVPCPNCKAPALFSPENTYRPFCSARCQGHDFGAWANEAYRVGAPPPEPDLE</sequence>
<evidence type="ECO:0000313" key="5">
    <source>
        <dbReference type="Proteomes" id="UP001371218"/>
    </source>
</evidence>
<proteinExistence type="inferred from homology"/>